<organism evidence="4 5">
    <name type="scientific">Chromobacterium paludis</name>
    <dbReference type="NCBI Taxonomy" id="2605945"/>
    <lineage>
        <taxon>Bacteria</taxon>
        <taxon>Pseudomonadati</taxon>
        <taxon>Pseudomonadota</taxon>
        <taxon>Betaproteobacteria</taxon>
        <taxon>Neisseriales</taxon>
        <taxon>Chromobacteriaceae</taxon>
        <taxon>Chromobacterium</taxon>
    </lineage>
</organism>
<dbReference type="KEGG" id="chrm:FYK34_01775"/>
<keyword evidence="2 4" id="KW-0378">Hydrolase</keyword>
<dbReference type="InterPro" id="IPR052193">
    <property type="entry name" value="Peptidase_C59"/>
</dbReference>
<sequence>MLCPWLSPSRRPPFRGDARRPGMCTHFQLQAKDRNHVVGRSMEFARPLDPAFYIQRRGEVLQQPVWAGAEFQRLEGAPSWAARYGYVGISSTSLPLPGITQRIVTDGLNEAGLSVSLLWLPGTRYQAFGDLQNTVLAPLFADWVLAHCGSVDEARELLPTRQFWLPDWLAKQLPLHAAIVDKDGRSLVVEFQDGQQKIYHNPVGVCTNAPWFPWHLDNLGNYLNLSPEDPAPREIGSLPVSPPGHGGGLAGLPGNATPPARFVRTVYLKQFADQPDDLPQAYSLATHLLNAVDIPRGTVRDGQDQDYTQWAVVKGLNSGEIGVRTYDSMQYCGLRLHDIDFASVPSQVIPLPKLADITFIQPK</sequence>
<reference evidence="4 5" key="1">
    <citation type="submission" date="2019-08" db="EMBL/GenBank/DDBJ databases">
        <title>Chromobacterium paludis, a novel bacterium isolated from a Maryland marsh pond.</title>
        <authorList>
            <person name="Blackburn M.B."/>
            <person name="Gundersen-Rindal D.E."/>
        </authorList>
    </citation>
    <scope>NUCLEOTIDE SEQUENCE [LARGE SCALE GENOMIC DNA]</scope>
    <source>
        <strain evidence="5">IIBBL 257-1</strain>
    </source>
</reference>
<dbReference type="InterPro" id="IPR029132">
    <property type="entry name" value="CBAH/NAAA_C"/>
</dbReference>
<evidence type="ECO:0000259" key="3">
    <source>
        <dbReference type="Pfam" id="PF02275"/>
    </source>
</evidence>
<evidence type="ECO:0000313" key="4">
    <source>
        <dbReference type="EMBL" id="QEL54394.1"/>
    </source>
</evidence>
<dbReference type="InterPro" id="IPR029055">
    <property type="entry name" value="Ntn_hydrolases_N"/>
</dbReference>
<dbReference type="AlphaFoldDB" id="A0A5C1DCI7"/>
<evidence type="ECO:0000256" key="2">
    <source>
        <dbReference type="ARBA" id="ARBA00022801"/>
    </source>
</evidence>
<dbReference type="EMBL" id="CP043473">
    <property type="protein sequence ID" value="QEL54394.1"/>
    <property type="molecule type" value="Genomic_DNA"/>
</dbReference>
<evidence type="ECO:0000256" key="1">
    <source>
        <dbReference type="ARBA" id="ARBA00006625"/>
    </source>
</evidence>
<feature type="domain" description="Choloylglycine hydrolase/NAAA C-terminal" evidence="3">
    <location>
        <begin position="24"/>
        <end position="337"/>
    </location>
</feature>
<dbReference type="GO" id="GO:0016787">
    <property type="term" value="F:hydrolase activity"/>
    <property type="evidence" value="ECO:0007669"/>
    <property type="project" value="UniProtKB-KW"/>
</dbReference>
<dbReference type="PANTHER" id="PTHR35527">
    <property type="entry name" value="CHOLOYLGLYCINE HYDROLASE"/>
    <property type="match status" value="1"/>
</dbReference>
<gene>
    <name evidence="4" type="ORF">FYK34_01775</name>
</gene>
<dbReference type="Pfam" id="PF02275">
    <property type="entry name" value="CBAH"/>
    <property type="match status" value="1"/>
</dbReference>
<dbReference type="Gene3D" id="3.60.60.10">
    <property type="entry name" value="Penicillin V Acylase, Chain A"/>
    <property type="match status" value="1"/>
</dbReference>
<comment type="similarity">
    <text evidence="1">Belongs to the peptidase C59 family.</text>
</comment>
<dbReference type="Proteomes" id="UP000322079">
    <property type="component" value="Chromosome"/>
</dbReference>
<name>A0A5C1DCI7_9NEIS</name>
<evidence type="ECO:0000313" key="5">
    <source>
        <dbReference type="Proteomes" id="UP000322079"/>
    </source>
</evidence>
<protein>
    <submittedName>
        <fullName evidence="4">Linear amide C-N hydrolase</fullName>
    </submittedName>
</protein>
<proteinExistence type="inferred from homology"/>
<dbReference type="PANTHER" id="PTHR35527:SF2">
    <property type="entry name" value="HYDROLASE"/>
    <property type="match status" value="1"/>
</dbReference>
<keyword evidence="5" id="KW-1185">Reference proteome</keyword>
<dbReference type="SUPFAM" id="SSF56235">
    <property type="entry name" value="N-terminal nucleophile aminohydrolases (Ntn hydrolases)"/>
    <property type="match status" value="1"/>
</dbReference>
<accession>A0A5C1DCI7</accession>